<feature type="region of interest" description="Disordered" evidence="1">
    <location>
        <begin position="138"/>
        <end position="164"/>
    </location>
</feature>
<evidence type="ECO:0000313" key="2">
    <source>
        <dbReference type="EMBL" id="KAL0945964.1"/>
    </source>
</evidence>
<organism evidence="2 3">
    <name type="scientific">Hohenbuehelia grisea</name>
    <dbReference type="NCBI Taxonomy" id="104357"/>
    <lineage>
        <taxon>Eukaryota</taxon>
        <taxon>Fungi</taxon>
        <taxon>Dikarya</taxon>
        <taxon>Basidiomycota</taxon>
        <taxon>Agaricomycotina</taxon>
        <taxon>Agaricomycetes</taxon>
        <taxon>Agaricomycetidae</taxon>
        <taxon>Agaricales</taxon>
        <taxon>Pleurotineae</taxon>
        <taxon>Pleurotaceae</taxon>
        <taxon>Hohenbuehelia</taxon>
    </lineage>
</organism>
<evidence type="ECO:0000256" key="1">
    <source>
        <dbReference type="SAM" id="MobiDB-lite"/>
    </source>
</evidence>
<proteinExistence type="predicted"/>
<name>A0ABR3IRN3_9AGAR</name>
<keyword evidence="3" id="KW-1185">Reference proteome</keyword>
<comment type="caution">
    <text evidence="2">The sequence shown here is derived from an EMBL/GenBank/DDBJ whole genome shotgun (WGS) entry which is preliminary data.</text>
</comment>
<evidence type="ECO:0000313" key="3">
    <source>
        <dbReference type="Proteomes" id="UP001556367"/>
    </source>
</evidence>
<dbReference type="EMBL" id="JASNQZ010000015">
    <property type="protein sequence ID" value="KAL0945964.1"/>
    <property type="molecule type" value="Genomic_DNA"/>
</dbReference>
<dbReference type="Proteomes" id="UP001556367">
    <property type="component" value="Unassembled WGS sequence"/>
</dbReference>
<accession>A0ABR3IRN3</accession>
<sequence>MSGLAKGQADISSLSNRLRDAIQRIILLEIAVAAVADQHEDHKLIIAEIHNTVSTLAQDLVAVRGSQLDSLTDDAGYELLDRSTRTLREELGGSASPWVNSETAAETRFTDCSLDVAASIEVSDDARLSITSRADSSMLFEPTEEESESEVYTGNSDASSITERKGDSNSVVASLAHKSCFLWRHLEYFCRNSPHYGCLEISA</sequence>
<gene>
    <name evidence="2" type="ORF">HGRIS_012242</name>
</gene>
<feature type="compositionally biased region" description="Polar residues" evidence="1">
    <location>
        <begin position="152"/>
        <end position="161"/>
    </location>
</feature>
<reference evidence="3" key="1">
    <citation type="submission" date="2024-06" db="EMBL/GenBank/DDBJ databases">
        <title>Multi-omics analyses provide insights into the biosynthesis of the anticancer antibiotic pleurotin in Hohenbuehelia grisea.</title>
        <authorList>
            <person name="Weaver J.A."/>
            <person name="Alberti F."/>
        </authorList>
    </citation>
    <scope>NUCLEOTIDE SEQUENCE [LARGE SCALE GENOMIC DNA]</scope>
    <source>
        <strain evidence="3">T-177</strain>
    </source>
</reference>
<protein>
    <submittedName>
        <fullName evidence="2">Uncharacterized protein</fullName>
    </submittedName>
</protein>